<organism evidence="2 3">
    <name type="scientific">Roseiterribacter gracilis</name>
    <dbReference type="NCBI Taxonomy" id="2812848"/>
    <lineage>
        <taxon>Bacteria</taxon>
        <taxon>Pseudomonadati</taxon>
        <taxon>Pseudomonadota</taxon>
        <taxon>Alphaproteobacteria</taxon>
        <taxon>Rhodospirillales</taxon>
        <taxon>Roseiterribacteraceae</taxon>
        <taxon>Roseiterribacter</taxon>
    </lineage>
</organism>
<name>A0A8S8X9G1_9PROT</name>
<comment type="caution">
    <text evidence="2">The sequence shown here is derived from an EMBL/GenBank/DDBJ whole genome shotgun (WGS) entry which is preliminary data.</text>
</comment>
<evidence type="ECO:0000259" key="1">
    <source>
        <dbReference type="SMART" id="SM00421"/>
    </source>
</evidence>
<dbReference type="InterPro" id="IPR000792">
    <property type="entry name" value="Tscrpt_reg_LuxR_C"/>
</dbReference>
<sequence>MPEDRLLRLIAAIYDAVTDDDAYAGLAELLAAETGATHAWFPLCDAQGELLGVPMHNFPVADVIGPYGAHYAKIDPWKLALDMLPAGRPWRLDGLVPVERMLRSEIYNDLIEPTTGGVVHCMGTPFVAHDSRGTLSLMRSQRAGSFDDDDEALVARLAPHLGQMLSLRTRLQGSGRRALYAEDALDTVPFGVLRCRVDGRVTFANRQARAIFDANDGLRTSPLLECALRSAQAALLTRLRAVVRGVVAESALQVERPSGAPSYRVIILPFATSQRTGDDEALVFVHDPMTQDAGLQQRAAELFGLSPAEADLAVGLAQGETVQEIADRRQVRISTVRSQLQSALAKTGAARQADLIRAVLSVGTARRL</sequence>
<protein>
    <recommendedName>
        <fullName evidence="1">HTH luxR-type domain-containing protein</fullName>
    </recommendedName>
</protein>
<dbReference type="AlphaFoldDB" id="A0A8S8X9G1"/>
<dbReference type="Proteomes" id="UP000681075">
    <property type="component" value="Unassembled WGS sequence"/>
</dbReference>
<dbReference type="SUPFAM" id="SSF46894">
    <property type="entry name" value="C-terminal effector domain of the bipartite response regulators"/>
    <property type="match status" value="1"/>
</dbReference>
<dbReference type="Gene3D" id="1.10.10.10">
    <property type="entry name" value="Winged helix-like DNA-binding domain superfamily/Winged helix DNA-binding domain"/>
    <property type="match status" value="1"/>
</dbReference>
<dbReference type="RefSeq" id="WP_420243222.1">
    <property type="nucleotide sequence ID" value="NZ_BOPV01000001.1"/>
</dbReference>
<dbReference type="Pfam" id="PF13188">
    <property type="entry name" value="PAS_8"/>
    <property type="match status" value="1"/>
</dbReference>
<keyword evidence="3" id="KW-1185">Reference proteome</keyword>
<dbReference type="SMART" id="SM00421">
    <property type="entry name" value="HTH_LUXR"/>
    <property type="match status" value="1"/>
</dbReference>
<feature type="domain" description="HTH luxR-type" evidence="1">
    <location>
        <begin position="302"/>
        <end position="359"/>
    </location>
</feature>
<dbReference type="EMBL" id="BOPV01000001">
    <property type="protein sequence ID" value="GIL40113.1"/>
    <property type="molecule type" value="Genomic_DNA"/>
</dbReference>
<accession>A0A8S8X9G1</accession>
<reference evidence="2" key="1">
    <citation type="submission" date="2021-02" db="EMBL/GenBank/DDBJ databases">
        <title>Genome sequence of Rhodospirillales sp. strain TMPK1 isolated from soil.</title>
        <authorList>
            <person name="Nakai R."/>
            <person name="Kusada H."/>
            <person name="Tamaki H."/>
        </authorList>
    </citation>
    <scope>NUCLEOTIDE SEQUENCE</scope>
    <source>
        <strain evidence="2">TMPK1</strain>
    </source>
</reference>
<proteinExistence type="predicted"/>
<dbReference type="GO" id="GO:0003677">
    <property type="term" value="F:DNA binding"/>
    <property type="evidence" value="ECO:0007669"/>
    <property type="project" value="InterPro"/>
</dbReference>
<dbReference type="GO" id="GO:0006355">
    <property type="term" value="P:regulation of DNA-templated transcription"/>
    <property type="evidence" value="ECO:0007669"/>
    <property type="project" value="InterPro"/>
</dbReference>
<dbReference type="InterPro" id="IPR036388">
    <property type="entry name" value="WH-like_DNA-bd_sf"/>
</dbReference>
<dbReference type="InterPro" id="IPR016032">
    <property type="entry name" value="Sig_transdc_resp-reg_C-effctor"/>
</dbReference>
<evidence type="ECO:0000313" key="3">
    <source>
        <dbReference type="Proteomes" id="UP000681075"/>
    </source>
</evidence>
<dbReference type="SUPFAM" id="SSF55781">
    <property type="entry name" value="GAF domain-like"/>
    <property type="match status" value="1"/>
</dbReference>
<gene>
    <name evidence="2" type="ORF">TMPK1_23500</name>
</gene>
<evidence type="ECO:0000313" key="2">
    <source>
        <dbReference type="EMBL" id="GIL40113.1"/>
    </source>
</evidence>
<dbReference type="InterPro" id="IPR000014">
    <property type="entry name" value="PAS"/>
</dbReference>